<accession>A0A4S4M7U3</accession>
<evidence type="ECO:0000256" key="1">
    <source>
        <dbReference type="SAM" id="MobiDB-lite"/>
    </source>
</evidence>
<organism evidence="2 3">
    <name type="scientific">Bondarzewia mesenterica</name>
    <dbReference type="NCBI Taxonomy" id="1095465"/>
    <lineage>
        <taxon>Eukaryota</taxon>
        <taxon>Fungi</taxon>
        <taxon>Dikarya</taxon>
        <taxon>Basidiomycota</taxon>
        <taxon>Agaricomycotina</taxon>
        <taxon>Agaricomycetes</taxon>
        <taxon>Russulales</taxon>
        <taxon>Bondarzewiaceae</taxon>
        <taxon>Bondarzewia</taxon>
    </lineage>
</organism>
<dbReference type="AlphaFoldDB" id="A0A4S4M7U3"/>
<sequence>MSRRPPGSALRGIRTDEMNGWVRALPPSPSSLPCLLKHPRCGSWPWLGTLTRCATPFDGERRKWECTTRIRATAVAKSQPARVLADTDTAGEPVSSRMFMVVPRRGRPLRSFEKILIAAPRQIQCLDAVLSYPHTHLKAQTQALTPLSQSFPIHASFIPNPSIHSTHRQNAPPRRNLAPVADTHPNVNVCVQRQTEDAPLDSPSLISLRAREAKKVTLIMVRHFARPAKRLDFSCLTGFPNPRFKTREFTSTWRDVVGGFTSNPLSHREDELDSTPESTSQEREEKKRPGRYAYA</sequence>
<reference evidence="2 3" key="1">
    <citation type="submission" date="2019-02" db="EMBL/GenBank/DDBJ databases">
        <title>Genome sequencing of the rare red list fungi Bondarzewia mesenterica.</title>
        <authorList>
            <person name="Buettner E."/>
            <person name="Kellner H."/>
        </authorList>
    </citation>
    <scope>NUCLEOTIDE SEQUENCE [LARGE SCALE GENOMIC DNA]</scope>
    <source>
        <strain evidence="2 3">DSM 108281</strain>
    </source>
</reference>
<evidence type="ECO:0000313" key="2">
    <source>
        <dbReference type="EMBL" id="THH20638.1"/>
    </source>
</evidence>
<gene>
    <name evidence="2" type="ORF">EW146_g753</name>
</gene>
<proteinExistence type="predicted"/>
<dbReference type="Proteomes" id="UP000310158">
    <property type="component" value="Unassembled WGS sequence"/>
</dbReference>
<dbReference type="EMBL" id="SGPL01000017">
    <property type="protein sequence ID" value="THH20638.1"/>
    <property type="molecule type" value="Genomic_DNA"/>
</dbReference>
<comment type="caution">
    <text evidence="2">The sequence shown here is derived from an EMBL/GenBank/DDBJ whole genome shotgun (WGS) entry which is preliminary data.</text>
</comment>
<keyword evidence="3" id="KW-1185">Reference proteome</keyword>
<protein>
    <submittedName>
        <fullName evidence="2">Uncharacterized protein</fullName>
    </submittedName>
</protein>
<name>A0A4S4M7U3_9AGAM</name>
<feature type="region of interest" description="Disordered" evidence="1">
    <location>
        <begin position="260"/>
        <end position="295"/>
    </location>
</feature>
<evidence type="ECO:0000313" key="3">
    <source>
        <dbReference type="Proteomes" id="UP000310158"/>
    </source>
</evidence>